<keyword evidence="3" id="KW-1185">Reference proteome</keyword>
<evidence type="ECO:0000313" key="3">
    <source>
        <dbReference type="Proteomes" id="UP001283361"/>
    </source>
</evidence>
<dbReference type="EMBL" id="JAWDGP010006075">
    <property type="protein sequence ID" value="KAK3747729.1"/>
    <property type="molecule type" value="Genomic_DNA"/>
</dbReference>
<protein>
    <submittedName>
        <fullName evidence="2">Uncharacterized protein</fullName>
    </submittedName>
</protein>
<evidence type="ECO:0000256" key="1">
    <source>
        <dbReference type="SAM" id="MobiDB-lite"/>
    </source>
</evidence>
<gene>
    <name evidence="2" type="ORF">RRG08_024876</name>
</gene>
<proteinExistence type="predicted"/>
<dbReference type="AlphaFoldDB" id="A0AAE0YJ04"/>
<comment type="caution">
    <text evidence="2">The sequence shown here is derived from an EMBL/GenBank/DDBJ whole genome shotgun (WGS) entry which is preliminary data.</text>
</comment>
<name>A0AAE0YJ04_9GAST</name>
<sequence>MGASTKLAHHSGGQQLLNRRKIGIGANPDQPSERLSQSSPHNSLTRSGSLAAIVSSHHVTHGEGSST</sequence>
<feature type="compositionally biased region" description="Polar residues" evidence="1">
    <location>
        <begin position="29"/>
        <end position="48"/>
    </location>
</feature>
<organism evidence="2 3">
    <name type="scientific">Elysia crispata</name>
    <name type="common">lettuce slug</name>
    <dbReference type="NCBI Taxonomy" id="231223"/>
    <lineage>
        <taxon>Eukaryota</taxon>
        <taxon>Metazoa</taxon>
        <taxon>Spiralia</taxon>
        <taxon>Lophotrochozoa</taxon>
        <taxon>Mollusca</taxon>
        <taxon>Gastropoda</taxon>
        <taxon>Heterobranchia</taxon>
        <taxon>Euthyneura</taxon>
        <taxon>Panpulmonata</taxon>
        <taxon>Sacoglossa</taxon>
        <taxon>Placobranchoidea</taxon>
        <taxon>Plakobranchidae</taxon>
        <taxon>Elysia</taxon>
    </lineage>
</organism>
<feature type="region of interest" description="Disordered" evidence="1">
    <location>
        <begin position="1"/>
        <end position="67"/>
    </location>
</feature>
<dbReference type="Proteomes" id="UP001283361">
    <property type="component" value="Unassembled WGS sequence"/>
</dbReference>
<evidence type="ECO:0000313" key="2">
    <source>
        <dbReference type="EMBL" id="KAK3747729.1"/>
    </source>
</evidence>
<reference evidence="2" key="1">
    <citation type="journal article" date="2023" name="G3 (Bethesda)">
        <title>A reference genome for the long-term kleptoplast-retaining sea slug Elysia crispata morphotype clarki.</title>
        <authorList>
            <person name="Eastman K.E."/>
            <person name="Pendleton A.L."/>
            <person name="Shaikh M.A."/>
            <person name="Suttiyut T."/>
            <person name="Ogas R."/>
            <person name="Tomko P."/>
            <person name="Gavelis G."/>
            <person name="Widhalm J.R."/>
            <person name="Wisecaver J.H."/>
        </authorList>
    </citation>
    <scope>NUCLEOTIDE SEQUENCE</scope>
    <source>
        <strain evidence="2">ECLA1</strain>
    </source>
</reference>
<accession>A0AAE0YJ04</accession>